<dbReference type="Proteomes" id="UP000831768">
    <property type="component" value="Chromosome"/>
</dbReference>
<accession>A0A8U0A3C7</accession>
<keyword evidence="2" id="KW-1185">Reference proteome</keyword>
<proteinExistence type="predicted"/>
<gene>
    <name evidence="1" type="ORF">MW046_11080</name>
</gene>
<dbReference type="RefSeq" id="WP_247993166.1">
    <property type="nucleotide sequence ID" value="NZ_CP096019.1"/>
</dbReference>
<sequence>MVRFTNERVASCRSMIAPERLQKHSEYSRLFMTFREQGRVRSRRNVLKTGLGIAVGGGTIGLVSQRAAAHFPDELAIDIRPGSDRNRIAGGCRGLVPVAVLPTTIETDGSSTAFDPTERAVRYRFGAPDTVENGGGTRPVHDGHVFEASEGCDALMLHFRVDGTGFDRDTSVGKLVWERSENSEHGYAGTDRVTVVGDR</sequence>
<dbReference type="AlphaFoldDB" id="A0A8U0A3C7"/>
<dbReference type="KEGG" id="haad:MW046_11080"/>
<name>A0A8U0A3C7_9EURY</name>
<organism evidence="1 2">
    <name type="scientific">Halocatena salina</name>
    <dbReference type="NCBI Taxonomy" id="2934340"/>
    <lineage>
        <taxon>Archaea</taxon>
        <taxon>Methanobacteriati</taxon>
        <taxon>Methanobacteriota</taxon>
        <taxon>Stenosarchaea group</taxon>
        <taxon>Halobacteria</taxon>
        <taxon>Halobacteriales</taxon>
        <taxon>Natronomonadaceae</taxon>
        <taxon>Halocatena</taxon>
    </lineage>
</organism>
<reference evidence="1" key="1">
    <citation type="submission" date="2022-04" db="EMBL/GenBank/DDBJ databases">
        <title>Halocatena sp. nov., isolated from a salt lake.</title>
        <authorList>
            <person name="Cui H.-L."/>
        </authorList>
    </citation>
    <scope>NUCLEOTIDE SEQUENCE</scope>
    <source>
        <strain evidence="1">AD-1</strain>
    </source>
</reference>
<dbReference type="GeneID" id="71928597"/>
<evidence type="ECO:0000313" key="1">
    <source>
        <dbReference type="EMBL" id="UPM42493.1"/>
    </source>
</evidence>
<dbReference type="EMBL" id="CP096019">
    <property type="protein sequence ID" value="UPM42493.1"/>
    <property type="molecule type" value="Genomic_DNA"/>
</dbReference>
<protein>
    <submittedName>
        <fullName evidence="1">Uncharacterized protein</fullName>
    </submittedName>
</protein>
<evidence type="ECO:0000313" key="2">
    <source>
        <dbReference type="Proteomes" id="UP000831768"/>
    </source>
</evidence>